<dbReference type="Proteomes" id="UP000199397">
    <property type="component" value="Unassembled WGS sequence"/>
</dbReference>
<gene>
    <name evidence="2" type="ORF">SAMN05660964_00738</name>
</gene>
<keyword evidence="1" id="KW-0732">Signal</keyword>
<dbReference type="Gene3D" id="2.50.20.20">
    <property type="match status" value="1"/>
</dbReference>
<evidence type="ECO:0000313" key="3">
    <source>
        <dbReference type="Proteomes" id="UP000199397"/>
    </source>
</evidence>
<dbReference type="EMBL" id="FNQP01000003">
    <property type="protein sequence ID" value="SEA00289.1"/>
    <property type="molecule type" value="Genomic_DNA"/>
</dbReference>
<organism evidence="2 3">
    <name type="scientific">Thiothrix caldifontis</name>
    <dbReference type="NCBI Taxonomy" id="525918"/>
    <lineage>
        <taxon>Bacteria</taxon>
        <taxon>Pseudomonadati</taxon>
        <taxon>Pseudomonadota</taxon>
        <taxon>Gammaproteobacteria</taxon>
        <taxon>Thiotrichales</taxon>
        <taxon>Thiotrichaceae</taxon>
        <taxon>Thiothrix</taxon>
    </lineage>
</organism>
<feature type="signal peptide" evidence="1">
    <location>
        <begin position="1"/>
        <end position="20"/>
    </location>
</feature>
<dbReference type="AlphaFoldDB" id="A0A1H3XLR0"/>
<dbReference type="STRING" id="525918.SAMN05660964_00738"/>
<proteinExistence type="predicted"/>
<protein>
    <submittedName>
        <fullName evidence="2">Uncharacterized protein</fullName>
    </submittedName>
</protein>
<dbReference type="RefSeq" id="WP_245706903.1">
    <property type="nucleotide sequence ID" value="NZ_FNQP01000003.1"/>
</dbReference>
<evidence type="ECO:0000313" key="2">
    <source>
        <dbReference type="EMBL" id="SEA00289.1"/>
    </source>
</evidence>
<reference evidence="2 3" key="1">
    <citation type="submission" date="2016-10" db="EMBL/GenBank/DDBJ databases">
        <authorList>
            <person name="de Groot N.N."/>
        </authorList>
    </citation>
    <scope>NUCLEOTIDE SEQUENCE [LARGE SCALE GENOMIC DNA]</scope>
    <source>
        <strain evidence="2 3">DSM 21228</strain>
    </source>
</reference>
<feature type="chain" id="PRO_5011536012" evidence="1">
    <location>
        <begin position="21"/>
        <end position="295"/>
    </location>
</feature>
<name>A0A1H3XLR0_9GAMM</name>
<evidence type="ECO:0000256" key="1">
    <source>
        <dbReference type="SAM" id="SignalP"/>
    </source>
</evidence>
<sequence>MKQYLLAPVLCFFTLTQVYAAEPASVCALVSAADIQSAFGQAVEKTTDTGEFCDYENSGFSVRVTRINYHDEDAAKQGFKTLFSGKTVIKGLGDEANSLRRGREVEKVSMRQGQTVLSISRMGGEFKDDDLHKLESLLRQAAGSSPAADSSSAAQPDAACEPIIKASETKIAQPAWHSVTEGDGVRLEAIKVDGQFFMSEDGKWQKAPMDMDAAEKIVIGMMRDGSVRLSNCKEDGTETVDGVEMTVLSYHSEMEGMGSSTNKLYIGKADGLPYKTEADGTTNTVRYQDVTAPKL</sequence>
<accession>A0A1H3XLR0</accession>
<keyword evidence="3" id="KW-1185">Reference proteome</keyword>